<organism evidence="6 7">
    <name type="scientific">Tessaracoccus defluvii</name>
    <dbReference type="NCBI Taxonomy" id="1285901"/>
    <lineage>
        <taxon>Bacteria</taxon>
        <taxon>Bacillati</taxon>
        <taxon>Actinomycetota</taxon>
        <taxon>Actinomycetes</taxon>
        <taxon>Propionibacteriales</taxon>
        <taxon>Propionibacteriaceae</taxon>
        <taxon>Tessaracoccus</taxon>
    </lineage>
</organism>
<dbReference type="AlphaFoldDB" id="A0A7H0HAU9"/>
<dbReference type="Proteomes" id="UP000516117">
    <property type="component" value="Chromosome"/>
</dbReference>
<gene>
    <name evidence="6" type="ORF">H9L22_16480</name>
</gene>
<sequence length="185" mass="20792">MPPEDRRAAIIEATLPLLEEYGPGLTTRQIAEASGVAEGTIFRVFTSLQELIEATIRERFSLDRAEAHLVSIDLGQDLLSKTRNTLDLFTHHMTSIRTLLMAIGHAHGKPELCIHEMVQGHREHLEAWLAERFAEHADELRVPARDYVSFLRLLASGRILSHEDDTDPDTIISLALDGARRKDNP</sequence>
<keyword evidence="2 4" id="KW-0238">DNA-binding</keyword>
<proteinExistence type="predicted"/>
<keyword evidence="7" id="KW-1185">Reference proteome</keyword>
<evidence type="ECO:0000256" key="4">
    <source>
        <dbReference type="PROSITE-ProRule" id="PRU00335"/>
    </source>
</evidence>
<dbReference type="PANTHER" id="PTHR30055:SF234">
    <property type="entry name" value="HTH-TYPE TRANSCRIPTIONAL REGULATOR BETI"/>
    <property type="match status" value="1"/>
</dbReference>
<protein>
    <submittedName>
        <fullName evidence="6">TetR/AcrR family transcriptional regulator</fullName>
    </submittedName>
</protein>
<feature type="domain" description="HTH tetR-type" evidence="5">
    <location>
        <begin position="4"/>
        <end position="63"/>
    </location>
</feature>
<dbReference type="GO" id="GO:0003700">
    <property type="term" value="F:DNA-binding transcription factor activity"/>
    <property type="evidence" value="ECO:0007669"/>
    <property type="project" value="TreeGrafter"/>
</dbReference>
<evidence type="ECO:0000256" key="2">
    <source>
        <dbReference type="ARBA" id="ARBA00023125"/>
    </source>
</evidence>
<keyword evidence="3" id="KW-0804">Transcription</keyword>
<dbReference type="Gene3D" id="1.10.357.10">
    <property type="entry name" value="Tetracycline Repressor, domain 2"/>
    <property type="match status" value="1"/>
</dbReference>
<dbReference type="Pfam" id="PF00440">
    <property type="entry name" value="TetR_N"/>
    <property type="match status" value="1"/>
</dbReference>
<feature type="DNA-binding region" description="H-T-H motif" evidence="4">
    <location>
        <begin position="26"/>
        <end position="45"/>
    </location>
</feature>
<dbReference type="PANTHER" id="PTHR30055">
    <property type="entry name" value="HTH-TYPE TRANSCRIPTIONAL REGULATOR RUTR"/>
    <property type="match status" value="1"/>
</dbReference>
<name>A0A7H0HAU9_9ACTN</name>
<dbReference type="GO" id="GO:0000976">
    <property type="term" value="F:transcription cis-regulatory region binding"/>
    <property type="evidence" value="ECO:0007669"/>
    <property type="project" value="TreeGrafter"/>
</dbReference>
<dbReference type="KEGG" id="tdf:H9L22_16480"/>
<dbReference type="InterPro" id="IPR009057">
    <property type="entry name" value="Homeodomain-like_sf"/>
</dbReference>
<dbReference type="InterPro" id="IPR050109">
    <property type="entry name" value="HTH-type_TetR-like_transc_reg"/>
</dbReference>
<evidence type="ECO:0000313" key="7">
    <source>
        <dbReference type="Proteomes" id="UP000516117"/>
    </source>
</evidence>
<reference evidence="6 7" key="1">
    <citation type="submission" date="2020-08" db="EMBL/GenBank/DDBJ databases">
        <title>Genome sequence of Tessaracoccus defluvii JCM 17540T.</title>
        <authorList>
            <person name="Hyun D.-W."/>
            <person name="Bae J.-W."/>
        </authorList>
    </citation>
    <scope>NUCLEOTIDE SEQUENCE [LARGE SCALE GENOMIC DNA]</scope>
    <source>
        <strain evidence="6 7">JCM 17540</strain>
    </source>
</reference>
<dbReference type="EMBL" id="CP060789">
    <property type="protein sequence ID" value="QNP57665.1"/>
    <property type="molecule type" value="Genomic_DNA"/>
</dbReference>
<dbReference type="PRINTS" id="PR00455">
    <property type="entry name" value="HTHTETR"/>
</dbReference>
<dbReference type="PROSITE" id="PS50977">
    <property type="entry name" value="HTH_TETR_2"/>
    <property type="match status" value="1"/>
</dbReference>
<evidence type="ECO:0000259" key="5">
    <source>
        <dbReference type="PROSITE" id="PS50977"/>
    </source>
</evidence>
<evidence type="ECO:0000313" key="6">
    <source>
        <dbReference type="EMBL" id="QNP57665.1"/>
    </source>
</evidence>
<evidence type="ECO:0000256" key="1">
    <source>
        <dbReference type="ARBA" id="ARBA00023015"/>
    </source>
</evidence>
<dbReference type="SUPFAM" id="SSF46689">
    <property type="entry name" value="Homeodomain-like"/>
    <property type="match status" value="1"/>
</dbReference>
<accession>A0A7H0HAU9</accession>
<dbReference type="InterPro" id="IPR001647">
    <property type="entry name" value="HTH_TetR"/>
</dbReference>
<keyword evidence="1" id="KW-0805">Transcription regulation</keyword>
<evidence type="ECO:0000256" key="3">
    <source>
        <dbReference type="ARBA" id="ARBA00023163"/>
    </source>
</evidence>